<evidence type="ECO:0000256" key="2">
    <source>
        <dbReference type="ARBA" id="ARBA00022692"/>
    </source>
</evidence>
<dbReference type="Gene3D" id="1.20.1080.10">
    <property type="entry name" value="Glycerol uptake facilitator protein"/>
    <property type="match status" value="1"/>
</dbReference>
<feature type="transmembrane region" description="Helical" evidence="5">
    <location>
        <begin position="339"/>
        <end position="360"/>
    </location>
</feature>
<evidence type="ECO:0000256" key="5">
    <source>
        <dbReference type="SAM" id="Phobius"/>
    </source>
</evidence>
<dbReference type="PIRSF" id="PIRSF015380">
    <property type="entry name" value="Site-sp_rcmb"/>
    <property type="match status" value="1"/>
</dbReference>
<organism evidence="6 7">
    <name type="scientific">Niveibacterium umoris</name>
    <dbReference type="NCBI Taxonomy" id="1193620"/>
    <lineage>
        <taxon>Bacteria</taxon>
        <taxon>Pseudomonadati</taxon>
        <taxon>Pseudomonadota</taxon>
        <taxon>Betaproteobacteria</taxon>
        <taxon>Rhodocyclales</taxon>
        <taxon>Rhodocyclaceae</taxon>
        <taxon>Niveibacterium</taxon>
    </lineage>
</organism>
<feature type="transmembrane region" description="Helical" evidence="5">
    <location>
        <begin position="476"/>
        <end position="504"/>
    </location>
</feature>
<evidence type="ECO:0000256" key="1">
    <source>
        <dbReference type="ARBA" id="ARBA00004141"/>
    </source>
</evidence>
<keyword evidence="7" id="KW-1185">Reference proteome</keyword>
<dbReference type="EMBL" id="JACIET010000001">
    <property type="protein sequence ID" value="MBB4011072.1"/>
    <property type="molecule type" value="Genomic_DNA"/>
</dbReference>
<evidence type="ECO:0000313" key="7">
    <source>
        <dbReference type="Proteomes" id="UP000561045"/>
    </source>
</evidence>
<comment type="caution">
    <text evidence="6">The sequence shown here is derived from an EMBL/GenBank/DDBJ whole genome shotgun (WGS) entry which is preliminary data.</text>
</comment>
<dbReference type="Pfam" id="PF10136">
    <property type="entry name" value="SpecificRecomb"/>
    <property type="match status" value="1"/>
</dbReference>
<proteinExistence type="predicted"/>
<keyword evidence="3 5" id="KW-1133">Transmembrane helix</keyword>
<feature type="transmembrane region" description="Helical" evidence="5">
    <location>
        <begin position="550"/>
        <end position="568"/>
    </location>
</feature>
<dbReference type="RefSeq" id="WP_183631320.1">
    <property type="nucleotide sequence ID" value="NZ_BAABLE010000011.1"/>
</dbReference>
<dbReference type="GO" id="GO:0016020">
    <property type="term" value="C:membrane"/>
    <property type="evidence" value="ECO:0007669"/>
    <property type="project" value="UniProtKB-SubCell"/>
</dbReference>
<comment type="subcellular location">
    <subcellularLocation>
        <location evidence="1">Membrane</location>
        <topology evidence="1">Multi-pass membrane protein</topology>
    </subcellularLocation>
</comment>
<reference evidence="6 7" key="1">
    <citation type="submission" date="2020-08" db="EMBL/GenBank/DDBJ databases">
        <title>Genomic Encyclopedia of Type Strains, Phase IV (KMG-IV): sequencing the most valuable type-strain genomes for metagenomic binning, comparative biology and taxonomic classification.</title>
        <authorList>
            <person name="Goeker M."/>
        </authorList>
    </citation>
    <scope>NUCLEOTIDE SEQUENCE [LARGE SCALE GENOMIC DNA]</scope>
    <source>
        <strain evidence="6 7">DSM 106739</strain>
    </source>
</reference>
<name>A0A840BHJ7_9RHOO</name>
<evidence type="ECO:0000313" key="6">
    <source>
        <dbReference type="EMBL" id="MBB4011072.1"/>
    </source>
</evidence>
<gene>
    <name evidence="6" type="ORF">GGR36_000380</name>
</gene>
<keyword evidence="2 5" id="KW-0812">Transmembrane</keyword>
<evidence type="ECO:0000256" key="3">
    <source>
        <dbReference type="ARBA" id="ARBA00022989"/>
    </source>
</evidence>
<feature type="transmembrane region" description="Helical" evidence="5">
    <location>
        <begin position="434"/>
        <end position="455"/>
    </location>
</feature>
<accession>A0A840BHJ7</accession>
<dbReference type="InterPro" id="IPR011385">
    <property type="entry name" value="Site-sp_rcmbase"/>
</dbReference>
<evidence type="ECO:0000256" key="4">
    <source>
        <dbReference type="ARBA" id="ARBA00023136"/>
    </source>
</evidence>
<feature type="transmembrane region" description="Helical" evidence="5">
    <location>
        <begin position="597"/>
        <end position="622"/>
    </location>
</feature>
<protein>
    <submittedName>
        <fullName evidence="6">Site-specific recombinase</fullName>
    </submittedName>
</protein>
<keyword evidence="4 5" id="KW-0472">Membrane</keyword>
<dbReference type="Proteomes" id="UP000561045">
    <property type="component" value="Unassembled WGS sequence"/>
</dbReference>
<dbReference type="InterPro" id="IPR023271">
    <property type="entry name" value="Aquaporin-like"/>
</dbReference>
<feature type="transmembrane region" description="Helical" evidence="5">
    <location>
        <begin position="372"/>
        <end position="393"/>
    </location>
</feature>
<sequence length="666" mass="72722">MRALVPILEDIAASPDDRSAQALLEIIAALRPRDLEAPGAATQRLRALISTLQTRPHLAEGLRHYLSALFASRLQRSLFADLGILTNDSIFGAITKRVVSKILPPAHDDTYLQDLFAALVSEAKGQHWIAEIPEQVIAELLRVIGFGSAYSGNERRMEAEMIEALRILSFRLAALGLEPDFLRYDSDAASHESPFVAQTDEVQSISSAAFAALSDRSLPWPDWSHLDVLLQQCEQHVARIRKLARQGGASVALTYDAQRAGQTIERMRKLVVLAAPDSSEAQQRRKLAFFRELLAHEAEKNSIRALLVRVTDLLALQVTEHASRTGEHYVTSTASEQAALFRAAAGAGVIVAFMAIIKIYTAKAHLPPLWEAIGYSLNYGLGFIVVHLFHFTIATKQPAMTAALLAATMDESRDGKPPLDTLENLVVDVLRSQFIAILGNVAVAFSVSLGVGWLWMQTFGLNMVDTAKATILLSDLRPLASLAIPHAAIAGVCLFLSGLISGYYDNKCVYSRIPQRIRQLAGLKRWLGAERVNRVAAYIENNLGALMGNFLFGCMLGCMGTIGFLLGLPLDIRHVTFGAANLAYGLAAQGFDVPVQLVVSCSLGVAAIGLTNLLVSFSLALYTAMKSRQVRFAYGRHLFGRVLRRIARRPQDLFIPPRSANTKDAP</sequence>
<dbReference type="AlphaFoldDB" id="A0A840BHJ7"/>